<dbReference type="RefSeq" id="WP_379018414.1">
    <property type="nucleotide sequence ID" value="NZ_JBHRTA010000003.1"/>
</dbReference>
<evidence type="ECO:0000313" key="4">
    <source>
        <dbReference type="Proteomes" id="UP001595526"/>
    </source>
</evidence>
<proteinExistence type="predicted"/>
<feature type="chain" id="PRO_5046201843" evidence="2">
    <location>
        <begin position="25"/>
        <end position="368"/>
    </location>
</feature>
<accession>A0ABV7JFM9</accession>
<protein>
    <submittedName>
        <fullName evidence="3">DUF5007 domain-containing protein</fullName>
    </submittedName>
</protein>
<dbReference type="PROSITE" id="PS51257">
    <property type="entry name" value="PROKAR_LIPOPROTEIN"/>
    <property type="match status" value="1"/>
</dbReference>
<dbReference type="InterPro" id="IPR032173">
    <property type="entry name" value="DUF5007"/>
</dbReference>
<evidence type="ECO:0000256" key="2">
    <source>
        <dbReference type="SAM" id="SignalP"/>
    </source>
</evidence>
<keyword evidence="4" id="KW-1185">Reference proteome</keyword>
<evidence type="ECO:0000313" key="3">
    <source>
        <dbReference type="EMBL" id="MFC3196067.1"/>
    </source>
</evidence>
<comment type="caution">
    <text evidence="3">The sequence shown here is derived from an EMBL/GenBank/DDBJ whole genome shotgun (WGS) entry which is preliminary data.</text>
</comment>
<name>A0ABV7JFM9_9SPHI</name>
<dbReference type="Pfam" id="PF16398">
    <property type="entry name" value="DUF5007"/>
    <property type="match status" value="1"/>
</dbReference>
<keyword evidence="2" id="KW-0732">Signal</keyword>
<reference evidence="4" key="1">
    <citation type="journal article" date="2019" name="Int. J. Syst. Evol. Microbiol.">
        <title>The Global Catalogue of Microorganisms (GCM) 10K type strain sequencing project: providing services to taxonomists for standard genome sequencing and annotation.</title>
        <authorList>
            <consortium name="The Broad Institute Genomics Platform"/>
            <consortium name="The Broad Institute Genome Sequencing Center for Infectious Disease"/>
            <person name="Wu L."/>
            <person name="Ma J."/>
        </authorList>
    </citation>
    <scope>NUCLEOTIDE SEQUENCE [LARGE SCALE GENOMIC DNA]</scope>
    <source>
        <strain evidence="4">KCTC 52416</strain>
    </source>
</reference>
<evidence type="ECO:0000256" key="1">
    <source>
        <dbReference type="SAM" id="MobiDB-lite"/>
    </source>
</evidence>
<feature type="signal peptide" evidence="2">
    <location>
        <begin position="1"/>
        <end position="24"/>
    </location>
</feature>
<organism evidence="3 4">
    <name type="scientific">Parapedobacter deserti</name>
    <dbReference type="NCBI Taxonomy" id="1912957"/>
    <lineage>
        <taxon>Bacteria</taxon>
        <taxon>Pseudomonadati</taxon>
        <taxon>Bacteroidota</taxon>
        <taxon>Sphingobacteriia</taxon>
        <taxon>Sphingobacteriales</taxon>
        <taxon>Sphingobacteriaceae</taxon>
        <taxon>Parapedobacter</taxon>
    </lineage>
</organism>
<feature type="region of interest" description="Disordered" evidence="1">
    <location>
        <begin position="192"/>
        <end position="213"/>
    </location>
</feature>
<gene>
    <name evidence="3" type="ORF">ACFOET_00440</name>
</gene>
<dbReference type="EMBL" id="JBHRTA010000003">
    <property type="protein sequence ID" value="MFC3196067.1"/>
    <property type="molecule type" value="Genomic_DNA"/>
</dbReference>
<dbReference type="Proteomes" id="UP001595526">
    <property type="component" value="Unassembled WGS sequence"/>
</dbReference>
<sequence>MTKNMIRKRYKAAVLTMLAGAAFTAGCEKALNLPEEKEFISENMNYGSKLLEPIIGRTNLMGNLNSDNSSLPLTFEIVNARYGDGRPVTDLFQVRPTYVWIDTYDGKEKSLEEIETKRRLEDRPLFEVRQSGQFIFWGSSTNELVEPRPSDTSNLVQEIRHFDLKVTNSGGEVYLSDFRLIPWRERPYFPDNDINPYTGEPAPDPADPRNPNKQDYIRPVLSGVVGASTNNQLVSNNERKDVVVYIRPFEGGNGRKLRFKFMAPDGTFMNPDVFNETTWNNLVHGFNIEKTAEYVQYDVAYPIPLVRLQTPYTTSDGGSASARFRYSRRGFGGNRVTASFGLDFNIYRAGDWEIVFHFRNELPKFEDE</sequence>